<dbReference type="EMBL" id="BAAABU010000012">
    <property type="protein sequence ID" value="GAA0244016.1"/>
    <property type="molecule type" value="Genomic_DNA"/>
</dbReference>
<proteinExistence type="predicted"/>
<comment type="caution">
    <text evidence="1">The sequence shown here is derived from an EMBL/GenBank/DDBJ whole genome shotgun (WGS) entry which is preliminary data.</text>
</comment>
<accession>A0ABN0UAU5</accession>
<sequence>MIAALPHLIGFHPTDSVVLVVLVGQAVEQTLRADIPPPHDDRRVARHLAAPLLQYPNRRRVVAFVVGGGSGDPPERLPREHLVAHVEAALAYVGVPVACAIWTPATACDAPWFNYHDLGDEGTVPDPSATPLAALAVSRGMITYPDRETLANTLTPDPEPALTRRSAALDRLVAEAEATSYDDPATSLRHRALVQAEVVRAGTRKRPLTDSEVAALAFALSDLLVRDASLAYAVGEHARSAEALWAELTRATPLPERAEPATLLAFSAYIRGDGAYAAIALDRAQEAQPGHRLARLLRMALDNGMPPGTVRQLAERAADLPFPERI</sequence>
<evidence type="ECO:0000313" key="1">
    <source>
        <dbReference type="EMBL" id="GAA0244016.1"/>
    </source>
</evidence>
<gene>
    <name evidence="1" type="ORF">GCM10010492_49080</name>
</gene>
<name>A0ABN0UAU5_9PSEU</name>
<organism evidence="1 2">
    <name type="scientific">Saccharothrix mutabilis subsp. mutabilis</name>
    <dbReference type="NCBI Taxonomy" id="66855"/>
    <lineage>
        <taxon>Bacteria</taxon>
        <taxon>Bacillati</taxon>
        <taxon>Actinomycetota</taxon>
        <taxon>Actinomycetes</taxon>
        <taxon>Pseudonocardiales</taxon>
        <taxon>Pseudonocardiaceae</taxon>
        <taxon>Saccharothrix</taxon>
    </lineage>
</organism>
<dbReference type="InterPro" id="IPR025447">
    <property type="entry name" value="DUF4192"/>
</dbReference>
<dbReference type="Proteomes" id="UP001500416">
    <property type="component" value="Unassembled WGS sequence"/>
</dbReference>
<keyword evidence="2" id="KW-1185">Reference proteome</keyword>
<dbReference type="Pfam" id="PF13830">
    <property type="entry name" value="DUF4192"/>
    <property type="match status" value="1"/>
</dbReference>
<protein>
    <submittedName>
        <fullName evidence="1">DUF4192 domain-containing protein</fullName>
    </submittedName>
</protein>
<evidence type="ECO:0000313" key="2">
    <source>
        <dbReference type="Proteomes" id="UP001500416"/>
    </source>
</evidence>
<reference evidence="1 2" key="1">
    <citation type="journal article" date="2019" name="Int. J. Syst. Evol. Microbiol.">
        <title>The Global Catalogue of Microorganisms (GCM) 10K type strain sequencing project: providing services to taxonomists for standard genome sequencing and annotation.</title>
        <authorList>
            <consortium name="The Broad Institute Genomics Platform"/>
            <consortium name="The Broad Institute Genome Sequencing Center for Infectious Disease"/>
            <person name="Wu L."/>
            <person name="Ma J."/>
        </authorList>
    </citation>
    <scope>NUCLEOTIDE SEQUENCE [LARGE SCALE GENOMIC DNA]</scope>
    <source>
        <strain evidence="1 2">JCM 3380</strain>
    </source>
</reference>